<reference evidence="1" key="1">
    <citation type="submission" date="2022-06" db="EMBL/GenBank/DDBJ databases">
        <title>Uncovering the hologenomic basis of an extraordinary plant invasion.</title>
        <authorList>
            <person name="Bieker V.C."/>
            <person name="Martin M.D."/>
            <person name="Gilbert T."/>
            <person name="Hodgins K."/>
            <person name="Battlay P."/>
            <person name="Petersen B."/>
            <person name="Wilson J."/>
        </authorList>
    </citation>
    <scope>NUCLEOTIDE SEQUENCE</scope>
    <source>
        <strain evidence="1">AA19_3_7</strain>
        <tissue evidence="1">Leaf</tissue>
    </source>
</reference>
<sequence length="56" mass="6632">MEAKSGFLSFRNQDSNDVLGYLKIKSHYCHEIHHQYLSQWMKKEGVETVSEMLIML</sequence>
<keyword evidence="2" id="KW-1185">Reference proteome</keyword>
<proteinExistence type="predicted"/>
<dbReference type="EMBL" id="JAMZMK010010906">
    <property type="protein sequence ID" value="KAI7729846.1"/>
    <property type="molecule type" value="Genomic_DNA"/>
</dbReference>
<comment type="caution">
    <text evidence="1">The sequence shown here is derived from an EMBL/GenBank/DDBJ whole genome shotgun (WGS) entry which is preliminary data.</text>
</comment>
<evidence type="ECO:0000313" key="1">
    <source>
        <dbReference type="EMBL" id="KAI7729846.1"/>
    </source>
</evidence>
<name>A0AAD5BWS2_AMBAR</name>
<gene>
    <name evidence="1" type="ORF">M8C21_019835</name>
</gene>
<dbReference type="AlphaFoldDB" id="A0AAD5BWS2"/>
<feature type="non-terminal residue" evidence="1">
    <location>
        <position position="56"/>
    </location>
</feature>
<accession>A0AAD5BWS2</accession>
<protein>
    <submittedName>
        <fullName evidence="1">Uncharacterized protein</fullName>
    </submittedName>
</protein>
<evidence type="ECO:0000313" key="2">
    <source>
        <dbReference type="Proteomes" id="UP001206925"/>
    </source>
</evidence>
<organism evidence="1 2">
    <name type="scientific">Ambrosia artemisiifolia</name>
    <name type="common">Common ragweed</name>
    <dbReference type="NCBI Taxonomy" id="4212"/>
    <lineage>
        <taxon>Eukaryota</taxon>
        <taxon>Viridiplantae</taxon>
        <taxon>Streptophyta</taxon>
        <taxon>Embryophyta</taxon>
        <taxon>Tracheophyta</taxon>
        <taxon>Spermatophyta</taxon>
        <taxon>Magnoliopsida</taxon>
        <taxon>eudicotyledons</taxon>
        <taxon>Gunneridae</taxon>
        <taxon>Pentapetalae</taxon>
        <taxon>asterids</taxon>
        <taxon>campanulids</taxon>
        <taxon>Asterales</taxon>
        <taxon>Asteraceae</taxon>
        <taxon>Asteroideae</taxon>
        <taxon>Heliantheae alliance</taxon>
        <taxon>Heliantheae</taxon>
        <taxon>Ambrosia</taxon>
    </lineage>
</organism>
<dbReference type="Proteomes" id="UP001206925">
    <property type="component" value="Unassembled WGS sequence"/>
</dbReference>